<evidence type="ECO:0000259" key="1">
    <source>
        <dbReference type="PROSITE" id="PS51819"/>
    </source>
</evidence>
<dbReference type="InterPro" id="IPR029068">
    <property type="entry name" value="Glyas_Bleomycin-R_OHBP_Dase"/>
</dbReference>
<dbReference type="InterPro" id="IPR037523">
    <property type="entry name" value="VOC_core"/>
</dbReference>
<proteinExistence type="predicted"/>
<reference evidence="3" key="1">
    <citation type="journal article" date="2019" name="Int. J. Syst. Evol. Microbiol.">
        <title>The Global Catalogue of Microorganisms (GCM) 10K type strain sequencing project: providing services to taxonomists for standard genome sequencing and annotation.</title>
        <authorList>
            <consortium name="The Broad Institute Genomics Platform"/>
            <consortium name="The Broad Institute Genome Sequencing Center for Infectious Disease"/>
            <person name="Wu L."/>
            <person name="Ma J."/>
        </authorList>
    </citation>
    <scope>NUCLEOTIDE SEQUENCE [LARGE SCALE GENOMIC DNA]</scope>
    <source>
        <strain evidence="3">JCM 9371</strain>
    </source>
</reference>
<keyword evidence="3" id="KW-1185">Reference proteome</keyword>
<feature type="domain" description="VOC" evidence="1">
    <location>
        <begin position="9"/>
        <end position="142"/>
    </location>
</feature>
<evidence type="ECO:0000313" key="2">
    <source>
        <dbReference type="EMBL" id="MFD0689404.1"/>
    </source>
</evidence>
<comment type="caution">
    <text evidence="2">The sequence shown here is derived from an EMBL/GenBank/DDBJ whole genome shotgun (WGS) entry which is preliminary data.</text>
</comment>
<dbReference type="EMBL" id="JBHTGP010000017">
    <property type="protein sequence ID" value="MFD0689404.1"/>
    <property type="molecule type" value="Genomic_DNA"/>
</dbReference>
<sequence length="142" mass="15308">MDTHEMENGMDALYPRLLVDDFAACAAFYEAALRELLGVGPAKVLPEAAYADWDLGGEKVLVLMGRDTVAAAVGTAGSPPARDRDRSMLVFRVDDVDAAAKALLELGASPVTEPRDRPEWGPGLRTAHLRDPDGNLLELQSY</sequence>
<dbReference type="Proteomes" id="UP001597063">
    <property type="component" value="Unassembled WGS sequence"/>
</dbReference>
<evidence type="ECO:0000313" key="3">
    <source>
        <dbReference type="Proteomes" id="UP001597063"/>
    </source>
</evidence>
<name>A0ABW2XVE1_9ACTN</name>
<dbReference type="SUPFAM" id="SSF54593">
    <property type="entry name" value="Glyoxalase/Bleomycin resistance protein/Dihydroxybiphenyl dioxygenase"/>
    <property type="match status" value="1"/>
</dbReference>
<accession>A0ABW2XVE1</accession>
<gene>
    <name evidence="2" type="ORF">ACFQZM_33305</name>
</gene>
<dbReference type="Gene3D" id="3.10.180.10">
    <property type="entry name" value="2,3-Dihydroxybiphenyl 1,2-Dioxygenase, domain 1"/>
    <property type="match status" value="1"/>
</dbReference>
<dbReference type="PROSITE" id="PS51819">
    <property type="entry name" value="VOC"/>
    <property type="match status" value="1"/>
</dbReference>
<organism evidence="2 3">
    <name type="scientific">Actinomadura fibrosa</name>
    <dbReference type="NCBI Taxonomy" id="111802"/>
    <lineage>
        <taxon>Bacteria</taxon>
        <taxon>Bacillati</taxon>
        <taxon>Actinomycetota</taxon>
        <taxon>Actinomycetes</taxon>
        <taxon>Streptosporangiales</taxon>
        <taxon>Thermomonosporaceae</taxon>
        <taxon>Actinomadura</taxon>
    </lineage>
</organism>
<dbReference type="Pfam" id="PF18029">
    <property type="entry name" value="Glyoxalase_6"/>
    <property type="match status" value="1"/>
</dbReference>
<protein>
    <submittedName>
        <fullName evidence="2">VOC family protein</fullName>
    </submittedName>
</protein>
<dbReference type="RefSeq" id="WP_242619776.1">
    <property type="nucleotide sequence ID" value="NZ_CAACUY010000296.1"/>
</dbReference>
<dbReference type="InterPro" id="IPR041581">
    <property type="entry name" value="Glyoxalase_6"/>
</dbReference>